<keyword evidence="4 10" id="KW-0812">Transmembrane</keyword>
<dbReference type="PANTHER" id="PTHR30309:SF0">
    <property type="entry name" value="GLYCEROL-3-PHOSPHATE ACYLTRANSFERASE-RELATED"/>
    <property type="match status" value="1"/>
</dbReference>
<dbReference type="Proteomes" id="UP000000332">
    <property type="component" value="Chromosome"/>
</dbReference>
<keyword evidence="2 10" id="KW-0444">Lipid biosynthesis</keyword>
<keyword evidence="10" id="KW-0997">Cell inner membrane</keyword>
<dbReference type="HOGENOM" id="CLU_081254_4_0_12"/>
<organism evidence="11 12">
    <name type="scientific">Brachyspira pilosicoli (strain ATCC BAA-1826 / 95/1000)</name>
    <dbReference type="NCBI Taxonomy" id="759914"/>
    <lineage>
        <taxon>Bacteria</taxon>
        <taxon>Pseudomonadati</taxon>
        <taxon>Spirochaetota</taxon>
        <taxon>Spirochaetia</taxon>
        <taxon>Brachyspirales</taxon>
        <taxon>Brachyspiraceae</taxon>
        <taxon>Brachyspira</taxon>
    </lineage>
</organism>
<comment type="catalytic activity">
    <reaction evidence="10">
        <text>an acyl phosphate + sn-glycerol 3-phosphate = a 1-acyl-sn-glycero-3-phosphate + phosphate</text>
        <dbReference type="Rhea" id="RHEA:34075"/>
        <dbReference type="ChEBI" id="CHEBI:43474"/>
        <dbReference type="ChEBI" id="CHEBI:57597"/>
        <dbReference type="ChEBI" id="CHEBI:57970"/>
        <dbReference type="ChEBI" id="CHEBI:59918"/>
        <dbReference type="EC" id="2.3.1.275"/>
    </reaction>
</comment>
<dbReference type="RefSeq" id="WP_013244875.1">
    <property type="nucleotide sequence ID" value="NC_014330.1"/>
</dbReference>
<dbReference type="KEGG" id="bpo:BP951000_1948"/>
<dbReference type="Pfam" id="PF02660">
    <property type="entry name" value="G3P_acyltransf"/>
    <property type="match status" value="1"/>
</dbReference>
<dbReference type="InterPro" id="IPR003811">
    <property type="entry name" value="G3P_acylTferase_PlsY"/>
</dbReference>
<protein>
    <recommendedName>
        <fullName evidence="10">Glycerol-3-phosphate acyltransferase</fullName>
    </recommendedName>
    <alternativeName>
        <fullName evidence="10">Acyl-PO4 G3P acyltransferase</fullName>
    </alternativeName>
    <alternativeName>
        <fullName evidence="10">Acyl-phosphate--glycerol-3-phosphate acyltransferase</fullName>
    </alternativeName>
    <alternativeName>
        <fullName evidence="10">G3P acyltransferase</fullName>
        <shortName evidence="10">GPAT</shortName>
        <ecNumber evidence="10">2.3.1.275</ecNumber>
    </alternativeName>
    <alternativeName>
        <fullName evidence="10">Lysophosphatidic acid synthase</fullName>
        <shortName evidence="10">LPA synthase</shortName>
    </alternativeName>
</protein>
<evidence type="ECO:0000256" key="10">
    <source>
        <dbReference type="HAMAP-Rule" id="MF_01043"/>
    </source>
</evidence>
<dbReference type="InParanoid" id="D8IFK3"/>
<evidence type="ECO:0000256" key="6">
    <source>
        <dbReference type="ARBA" id="ARBA00023098"/>
    </source>
</evidence>
<evidence type="ECO:0000256" key="1">
    <source>
        <dbReference type="ARBA" id="ARBA00022475"/>
    </source>
</evidence>
<dbReference type="NCBIfam" id="TIGR00023">
    <property type="entry name" value="glycerol-3-phosphate 1-O-acyltransferase PlsY"/>
    <property type="match status" value="1"/>
</dbReference>
<dbReference type="GeneID" id="56440504"/>
<evidence type="ECO:0000256" key="9">
    <source>
        <dbReference type="ARBA" id="ARBA00023264"/>
    </source>
</evidence>
<evidence type="ECO:0000256" key="3">
    <source>
        <dbReference type="ARBA" id="ARBA00022679"/>
    </source>
</evidence>
<evidence type="ECO:0000313" key="11">
    <source>
        <dbReference type="EMBL" id="ADK31926.1"/>
    </source>
</evidence>
<keyword evidence="9 10" id="KW-1208">Phospholipid metabolism</keyword>
<keyword evidence="12" id="KW-1185">Reference proteome</keyword>
<comment type="pathway">
    <text evidence="10">Lipid metabolism; phospholipid metabolism.</text>
</comment>
<feature type="transmembrane region" description="Helical" evidence="10">
    <location>
        <begin position="145"/>
        <end position="165"/>
    </location>
</feature>
<evidence type="ECO:0000313" key="12">
    <source>
        <dbReference type="Proteomes" id="UP000000332"/>
    </source>
</evidence>
<feature type="transmembrane region" description="Helical" evidence="10">
    <location>
        <begin position="83"/>
        <end position="106"/>
    </location>
</feature>
<dbReference type="EMBL" id="CP002025">
    <property type="protein sequence ID" value="ADK31926.1"/>
    <property type="molecule type" value="Genomic_DNA"/>
</dbReference>
<gene>
    <name evidence="10" type="primary">plsY</name>
    <name evidence="11" type="ordered locus">BP951000_1948</name>
</gene>
<feature type="transmembrane region" description="Helical" evidence="10">
    <location>
        <begin position="6"/>
        <end position="24"/>
    </location>
</feature>
<keyword evidence="5 10" id="KW-1133">Transmembrane helix</keyword>
<comment type="similarity">
    <text evidence="10">Belongs to the PlsY family.</text>
</comment>
<feature type="transmembrane region" description="Helical" evidence="10">
    <location>
        <begin position="55"/>
        <end position="77"/>
    </location>
</feature>
<keyword evidence="3 10" id="KW-0808">Transferase</keyword>
<keyword evidence="1 10" id="KW-1003">Cell membrane</keyword>
<evidence type="ECO:0000256" key="8">
    <source>
        <dbReference type="ARBA" id="ARBA00023209"/>
    </source>
</evidence>
<comment type="subcellular location">
    <subcellularLocation>
        <location evidence="10">Cell inner membrane</location>
        <topology evidence="10">Multi-pass membrane protein</topology>
    </subcellularLocation>
</comment>
<keyword evidence="7 10" id="KW-0472">Membrane</keyword>
<dbReference type="AlphaFoldDB" id="D8IFK3"/>
<dbReference type="GO" id="GO:0043772">
    <property type="term" value="F:acyl-phosphate glycerol-3-phosphate acyltransferase activity"/>
    <property type="evidence" value="ECO:0007669"/>
    <property type="project" value="UniProtKB-UniRule"/>
</dbReference>
<name>D8IFK3_BRAP9</name>
<dbReference type="GO" id="GO:0008654">
    <property type="term" value="P:phospholipid biosynthetic process"/>
    <property type="evidence" value="ECO:0007669"/>
    <property type="project" value="UniProtKB-UniRule"/>
</dbReference>
<dbReference type="PANTHER" id="PTHR30309">
    <property type="entry name" value="INNER MEMBRANE PROTEIN YGIH"/>
    <property type="match status" value="1"/>
</dbReference>
<comment type="function">
    <text evidence="10">Catalyzes the transfer of an acyl group from acyl-phosphate (acyl-PO(4)) to glycerol-3-phosphate (G3P) to form lysophosphatidic acid (LPA). This enzyme utilizes acyl-phosphate as fatty acyl donor, but not acyl-CoA or acyl-ACP.</text>
</comment>
<dbReference type="UniPathway" id="UPA00085"/>
<evidence type="ECO:0000256" key="2">
    <source>
        <dbReference type="ARBA" id="ARBA00022516"/>
    </source>
</evidence>
<dbReference type="FunCoup" id="D8IFK3">
    <property type="interactions" value="191"/>
</dbReference>
<evidence type="ECO:0000256" key="5">
    <source>
        <dbReference type="ARBA" id="ARBA00022989"/>
    </source>
</evidence>
<dbReference type="STRING" id="759914.BP951000_1948"/>
<dbReference type="GO" id="GO:0005886">
    <property type="term" value="C:plasma membrane"/>
    <property type="evidence" value="ECO:0007669"/>
    <property type="project" value="UniProtKB-SubCell"/>
</dbReference>
<keyword evidence="6 10" id="KW-0443">Lipid metabolism</keyword>
<feature type="transmembrane region" description="Helical" evidence="10">
    <location>
        <begin position="118"/>
        <end position="139"/>
    </location>
</feature>
<evidence type="ECO:0000256" key="4">
    <source>
        <dbReference type="ARBA" id="ARBA00022692"/>
    </source>
</evidence>
<accession>D8IFK3</accession>
<feature type="transmembrane region" description="Helical" evidence="10">
    <location>
        <begin position="177"/>
        <end position="195"/>
    </location>
</feature>
<dbReference type="SMART" id="SM01207">
    <property type="entry name" value="G3P_acyltransf"/>
    <property type="match status" value="1"/>
</dbReference>
<keyword evidence="8 10" id="KW-0594">Phospholipid biosynthesis</keyword>
<reference evidence="11 12" key="1">
    <citation type="journal article" date="2010" name="PLoS ONE">
        <title>The complete genome sequence of the pathogenic intestinal spirochete Brachyspira pilosicoli and comparison with other Brachyspira genomes.</title>
        <authorList>
            <person name="Wanchanthuek P."/>
            <person name="Bellgard M.I."/>
            <person name="La T."/>
            <person name="Ryan K."/>
            <person name="Moolhuijzen P."/>
            <person name="Chapman B."/>
            <person name="Black M."/>
            <person name="Schibeci D."/>
            <person name="Hunter A."/>
            <person name="Barrero R."/>
            <person name="Phillips N.D."/>
            <person name="Hampson D.J."/>
        </authorList>
    </citation>
    <scope>NUCLEOTIDE SEQUENCE [LARGE SCALE GENOMIC DNA]</scope>
    <source>
        <strain evidence="12">ATCC BAA-1826 / 95/1000</strain>
    </source>
</reference>
<evidence type="ECO:0000256" key="7">
    <source>
        <dbReference type="ARBA" id="ARBA00023136"/>
    </source>
</evidence>
<sequence length="215" mass="23373">MIIKILISVVVSYIIGAIPFSFIIGKVNGHDVRKEGSCNPGASNVLRVCGKKAGIAAYICDIGKGMIAVIVPTFILSDIILTHSYILIVCAVASILGHVFSIFLGFKGGKGVATSAGSMFMLAPISLLITMIFFFIGLFASRKTVAIGSTFGALSFPIVLSFLYFKANFLYRIFFNVNYIALFPITILLAVFIIIKHIPNYKRILKGEENSFSKK</sequence>
<proteinExistence type="inferred from homology"/>
<dbReference type="HAMAP" id="MF_01043">
    <property type="entry name" value="PlsY"/>
    <property type="match status" value="1"/>
</dbReference>
<comment type="subunit">
    <text evidence="10">Probably interacts with PlsX.</text>
</comment>
<dbReference type="EC" id="2.3.1.275" evidence="10"/>
<dbReference type="eggNOG" id="COG0344">
    <property type="taxonomic scope" value="Bacteria"/>
</dbReference>